<dbReference type="Gene3D" id="3.30.360.10">
    <property type="entry name" value="Dihydrodipicolinate Reductase, domain 2"/>
    <property type="match status" value="1"/>
</dbReference>
<dbReference type="RefSeq" id="WP_210654661.1">
    <property type="nucleotide sequence ID" value="NZ_JAGKQQ010000001.1"/>
</dbReference>
<evidence type="ECO:0000259" key="1">
    <source>
        <dbReference type="Pfam" id="PF01408"/>
    </source>
</evidence>
<gene>
    <name evidence="3" type="ORF">J8F10_14505</name>
</gene>
<evidence type="ECO:0000313" key="3">
    <source>
        <dbReference type="EMBL" id="MBP3956489.1"/>
    </source>
</evidence>
<dbReference type="EMBL" id="JAGKQQ010000001">
    <property type="protein sequence ID" value="MBP3956489.1"/>
    <property type="molecule type" value="Genomic_DNA"/>
</dbReference>
<dbReference type="InterPro" id="IPR036291">
    <property type="entry name" value="NAD(P)-bd_dom_sf"/>
</dbReference>
<comment type="caution">
    <text evidence="3">The sequence shown here is derived from an EMBL/GenBank/DDBJ whole genome shotgun (WGS) entry which is preliminary data.</text>
</comment>
<protein>
    <submittedName>
        <fullName evidence="3">Gfo/Idh/MocA family oxidoreductase</fullName>
    </submittedName>
</protein>
<name>A0ABS5BRY1_9BACT</name>
<reference evidence="3 4" key="1">
    <citation type="submission" date="2021-04" db="EMBL/GenBank/DDBJ databases">
        <authorList>
            <person name="Ivanova A."/>
        </authorList>
    </citation>
    <scope>NUCLEOTIDE SEQUENCE [LARGE SCALE GENOMIC DNA]</scope>
    <source>
        <strain evidence="3 4">G18</strain>
    </source>
</reference>
<dbReference type="InterPro" id="IPR051450">
    <property type="entry name" value="Gfo/Idh/MocA_Oxidoreductases"/>
</dbReference>
<evidence type="ECO:0000259" key="2">
    <source>
        <dbReference type="Pfam" id="PF22725"/>
    </source>
</evidence>
<feature type="domain" description="GFO/IDH/MocA-like oxidoreductase" evidence="2">
    <location>
        <begin position="168"/>
        <end position="284"/>
    </location>
</feature>
<dbReference type="Pfam" id="PF01408">
    <property type="entry name" value="GFO_IDH_MocA"/>
    <property type="match status" value="1"/>
</dbReference>
<feature type="domain" description="Gfo/Idh/MocA-like oxidoreductase N-terminal" evidence="1">
    <location>
        <begin position="38"/>
        <end position="158"/>
    </location>
</feature>
<dbReference type="SUPFAM" id="SSF55347">
    <property type="entry name" value="Glyceraldehyde-3-phosphate dehydrogenase-like, C-terminal domain"/>
    <property type="match status" value="1"/>
</dbReference>
<dbReference type="SUPFAM" id="SSF51735">
    <property type="entry name" value="NAD(P)-binding Rossmann-fold domains"/>
    <property type="match status" value="1"/>
</dbReference>
<dbReference type="Gene3D" id="3.40.50.720">
    <property type="entry name" value="NAD(P)-binding Rossmann-like Domain"/>
    <property type="match status" value="1"/>
</dbReference>
<dbReference type="Proteomes" id="UP000676565">
    <property type="component" value="Unassembled WGS sequence"/>
</dbReference>
<dbReference type="InterPro" id="IPR055170">
    <property type="entry name" value="GFO_IDH_MocA-like_dom"/>
</dbReference>
<dbReference type="PANTHER" id="PTHR43377:SF1">
    <property type="entry name" value="BILIVERDIN REDUCTASE A"/>
    <property type="match status" value="1"/>
</dbReference>
<dbReference type="InterPro" id="IPR000683">
    <property type="entry name" value="Gfo/Idh/MocA-like_OxRdtase_N"/>
</dbReference>
<proteinExistence type="predicted"/>
<dbReference type="PANTHER" id="PTHR43377">
    <property type="entry name" value="BILIVERDIN REDUCTASE A"/>
    <property type="match status" value="1"/>
</dbReference>
<dbReference type="Pfam" id="PF22725">
    <property type="entry name" value="GFO_IDH_MocA_C3"/>
    <property type="match status" value="1"/>
</dbReference>
<sequence length="361" mass="39327">MPAPTRRHALAHLSAAIALGEATLSAGASDPKPGGTRIKIGQIGVGHAHASKLSVYRASPDYEVVGGVEPDAELRKQAENSPTYRDLKWLTREQLLETPGLQAVLVETRVRDLLDNAEACVSAGMHVHIDKPAGESLPQFKRILSAAAKKKLLVQMGYMYRYSPAVVLLREFLKKGWLGEVFEVHTVMSKVVAPAERKRLAEYRGGIMFELGCHVLDLVIGVLGKPKDVASFPLHSSTLDDKLLDNTLAVLSYPRATASVKSSAIEVEGGDRRHLVVCGTEGTFHIQPLDNPAARVSLSKARGEYKKGTQDITFPKYTRYVGDAADMARVIRGEKGADFSYEHDLTVQETLLRASGLPLKD</sequence>
<evidence type="ECO:0000313" key="4">
    <source>
        <dbReference type="Proteomes" id="UP000676565"/>
    </source>
</evidence>
<accession>A0ABS5BRY1</accession>
<organism evidence="3 4">
    <name type="scientific">Gemmata palustris</name>
    <dbReference type="NCBI Taxonomy" id="2822762"/>
    <lineage>
        <taxon>Bacteria</taxon>
        <taxon>Pseudomonadati</taxon>
        <taxon>Planctomycetota</taxon>
        <taxon>Planctomycetia</taxon>
        <taxon>Gemmatales</taxon>
        <taxon>Gemmataceae</taxon>
        <taxon>Gemmata</taxon>
    </lineage>
</organism>
<keyword evidence="4" id="KW-1185">Reference proteome</keyword>